<accession>B8GKB6</accession>
<dbReference type="GeneID" id="7271451"/>
<name>B8GKB6_METPE</name>
<dbReference type="PANTHER" id="PTHR39418">
    <property type="entry name" value="DEHYDROGENASE-RELATED"/>
    <property type="match status" value="1"/>
</dbReference>
<organism evidence="2 3">
    <name type="scientific">Methanosphaerula palustris (strain ATCC BAA-1556 / DSM 19958 / E1-9c)</name>
    <dbReference type="NCBI Taxonomy" id="521011"/>
    <lineage>
        <taxon>Archaea</taxon>
        <taxon>Methanobacteriati</taxon>
        <taxon>Methanobacteriota</taxon>
        <taxon>Stenosarchaea group</taxon>
        <taxon>Methanomicrobia</taxon>
        <taxon>Methanomicrobiales</taxon>
        <taxon>Methanoregulaceae</taxon>
        <taxon>Methanosphaerula</taxon>
    </lineage>
</organism>
<protein>
    <submittedName>
        <fullName evidence="2">Formylmethanofuran dehydrogenase subunit E region</fullName>
    </submittedName>
</protein>
<reference evidence="2 3" key="1">
    <citation type="journal article" date="2015" name="Genome Announc.">
        <title>Complete Genome Sequence of Methanosphaerula palustris E1-9CT, a Hydrogenotrophic Methanogen Isolated from a Minerotrophic Fen Peatland.</title>
        <authorList>
            <person name="Cadillo-Quiroz H."/>
            <person name="Browne P."/>
            <person name="Kyrpides N."/>
            <person name="Woyke T."/>
            <person name="Goodwin L."/>
            <person name="Detter C."/>
            <person name="Yavitt J.B."/>
            <person name="Zinder S.H."/>
        </authorList>
    </citation>
    <scope>NUCLEOTIDE SEQUENCE [LARGE SCALE GENOMIC DNA]</scope>
    <source>
        <strain evidence="3">ATCC BAA-1556 / DSM 19958 / E1-9c</strain>
    </source>
</reference>
<dbReference type="EMBL" id="CP001338">
    <property type="protein sequence ID" value="ACL15799.1"/>
    <property type="molecule type" value="Genomic_DNA"/>
</dbReference>
<dbReference type="SUPFAM" id="SSF143555">
    <property type="entry name" value="FwdE-like"/>
    <property type="match status" value="1"/>
</dbReference>
<dbReference type="Proteomes" id="UP000002457">
    <property type="component" value="Chromosome"/>
</dbReference>
<dbReference type="InterPro" id="IPR053194">
    <property type="entry name" value="tRNA_methyltr_O"/>
</dbReference>
<dbReference type="OrthoDB" id="31120at2157"/>
<evidence type="ECO:0000259" key="1">
    <source>
        <dbReference type="Pfam" id="PF02663"/>
    </source>
</evidence>
<dbReference type="InterPro" id="IPR026328">
    <property type="entry name" value="FmdE"/>
</dbReference>
<dbReference type="AlphaFoldDB" id="B8GKB6"/>
<dbReference type="PIRSF" id="PIRSF006578">
    <property type="entry name" value="FwdE"/>
    <property type="match status" value="1"/>
</dbReference>
<dbReference type="KEGG" id="mpl:Mpal_0425"/>
<evidence type="ECO:0000313" key="2">
    <source>
        <dbReference type="EMBL" id="ACL15799.1"/>
    </source>
</evidence>
<feature type="domain" description="Formylmethanofuran dehydrogenase subunit E" evidence="1">
    <location>
        <begin position="20"/>
        <end position="157"/>
    </location>
</feature>
<dbReference type="STRING" id="521011.Mpal_0425"/>
<dbReference type="InterPro" id="IPR003814">
    <property type="entry name" value="FmdEsu_dom"/>
</dbReference>
<gene>
    <name evidence="2" type="ordered locus">Mpal_0425</name>
</gene>
<dbReference type="eggNOG" id="arCOG00762">
    <property type="taxonomic scope" value="Archaea"/>
</dbReference>
<keyword evidence="3" id="KW-1185">Reference proteome</keyword>
<dbReference type="PANTHER" id="PTHR39418:SF1">
    <property type="entry name" value="DEHYDROGENASE"/>
    <property type="match status" value="1"/>
</dbReference>
<proteinExistence type="predicted"/>
<dbReference type="RefSeq" id="WP_012617118.1">
    <property type="nucleotide sequence ID" value="NC_011832.1"/>
</dbReference>
<dbReference type="HOGENOM" id="CLU_087508_0_0_2"/>
<evidence type="ECO:0000313" key="3">
    <source>
        <dbReference type="Proteomes" id="UP000002457"/>
    </source>
</evidence>
<sequence>MSNSHQVTPRLPTFEEAVAFHGHRCPGLALGYRAAVLGMAALGPRRSEDEEIVTVVENDACGVDGVQVVTGCTFGKGNLIFHDYGKHVYTFINRKTGDAVRIVTRVDFSTGQIDPQFGDIRERARRADATPADQVLFEDHLAGVCEAILTIDPARIFLITRPVITPPEEARIYRSRPCDRCGELVAEPKGVHQAGRFLCVPCSRND</sequence>
<dbReference type="Pfam" id="PF02663">
    <property type="entry name" value="FmdE"/>
    <property type="match status" value="1"/>
</dbReference>
<dbReference type="Gene3D" id="3.30.1330.130">
    <property type="match status" value="1"/>
</dbReference>